<proteinExistence type="predicted"/>
<organism evidence="2">
    <name type="scientific">Burkholderia pseudomallei 1710a</name>
    <dbReference type="NCBI Taxonomy" id="320371"/>
    <lineage>
        <taxon>Bacteria</taxon>
        <taxon>Pseudomonadati</taxon>
        <taxon>Pseudomonadota</taxon>
        <taxon>Betaproteobacteria</taxon>
        <taxon>Burkholderiales</taxon>
        <taxon>Burkholderiaceae</taxon>
        <taxon>Burkholderia</taxon>
        <taxon>pseudomallei group</taxon>
    </lineage>
</organism>
<feature type="compositionally biased region" description="Basic residues" evidence="1">
    <location>
        <begin position="27"/>
        <end position="37"/>
    </location>
</feature>
<evidence type="ECO:0000256" key="1">
    <source>
        <dbReference type="SAM" id="MobiDB-lite"/>
    </source>
</evidence>
<feature type="region of interest" description="Disordered" evidence="1">
    <location>
        <begin position="16"/>
        <end position="37"/>
    </location>
</feature>
<protein>
    <submittedName>
        <fullName evidence="2">Uncharacterized protein</fullName>
    </submittedName>
</protein>
<evidence type="ECO:0000313" key="2">
    <source>
        <dbReference type="EMBL" id="EET07501.1"/>
    </source>
</evidence>
<accession>A0A0E1W5D5</accession>
<dbReference type="AlphaFoldDB" id="A0A0E1W5D5"/>
<reference evidence="2" key="1">
    <citation type="submission" date="2009-05" db="EMBL/GenBank/DDBJ databases">
        <authorList>
            <person name="Harkins D.M."/>
            <person name="DeShazer D."/>
            <person name="Woods D.E."/>
            <person name="Brinkac L.M."/>
            <person name="Brown K.A."/>
            <person name="Hung G.C."/>
            <person name="Tuanyok A."/>
            <person name="Zhang B."/>
            <person name="Nierman W.C."/>
        </authorList>
    </citation>
    <scope>NUCLEOTIDE SEQUENCE [LARGE SCALE GENOMIC DNA]</scope>
    <source>
        <strain evidence="2">1710a</strain>
    </source>
</reference>
<gene>
    <name evidence="2" type="ORF">BURPS1710A_1660</name>
</gene>
<name>A0A0E1W5D5_BURPE</name>
<sequence>MVRNITRGPREIQRCQNRQGAAARQLHGVHRARTAHRRPARGIMRCAASGCA</sequence>
<dbReference type="EMBL" id="CM000832">
    <property type="protein sequence ID" value="EET07501.1"/>
    <property type="molecule type" value="Genomic_DNA"/>
</dbReference>
<dbReference type="Proteomes" id="UP000001812">
    <property type="component" value="Chromosome I"/>
</dbReference>
<dbReference type="HOGENOM" id="CLU_3077657_0_0_4"/>